<dbReference type="InterPro" id="IPR045867">
    <property type="entry name" value="DNA-dir_RpoC_beta_prime"/>
</dbReference>
<evidence type="ECO:0000256" key="4">
    <source>
        <dbReference type="ARBA" id="ARBA00022695"/>
    </source>
</evidence>
<dbReference type="GO" id="GO:0031981">
    <property type="term" value="C:nuclear lumen"/>
    <property type="evidence" value="ECO:0007669"/>
    <property type="project" value="UniProtKB-ARBA"/>
</dbReference>
<keyword evidence="3" id="KW-0808">Transferase</keyword>
<proteinExistence type="predicted"/>
<evidence type="ECO:0000256" key="1">
    <source>
        <dbReference type="ARBA" id="ARBA00012418"/>
    </source>
</evidence>
<dbReference type="PANTHER" id="PTHR19376:SF32">
    <property type="entry name" value="DNA-DIRECTED RNA POLYMERASE III SUBUNIT RPC1"/>
    <property type="match status" value="1"/>
</dbReference>
<dbReference type="GO" id="GO:0000428">
    <property type="term" value="C:DNA-directed RNA polymerase complex"/>
    <property type="evidence" value="ECO:0007669"/>
    <property type="project" value="UniProtKB-KW"/>
</dbReference>
<keyword evidence="5" id="KW-0804">Transcription</keyword>
<dbReference type="Gene3D" id="2.40.40.20">
    <property type="match status" value="1"/>
</dbReference>
<evidence type="ECO:0000313" key="8">
    <source>
        <dbReference type="Proteomes" id="UP000499080"/>
    </source>
</evidence>
<keyword evidence="4" id="KW-0548">Nucleotidyltransferase</keyword>
<evidence type="ECO:0000256" key="5">
    <source>
        <dbReference type="ARBA" id="ARBA00023163"/>
    </source>
</evidence>
<dbReference type="GO" id="GO:0006351">
    <property type="term" value="P:DNA-templated transcription"/>
    <property type="evidence" value="ECO:0007669"/>
    <property type="project" value="InterPro"/>
</dbReference>
<evidence type="ECO:0000313" key="7">
    <source>
        <dbReference type="EMBL" id="GBM71695.1"/>
    </source>
</evidence>
<dbReference type="EMBL" id="BGPR01002327">
    <property type="protein sequence ID" value="GBM71695.1"/>
    <property type="molecule type" value="Genomic_DNA"/>
</dbReference>
<accession>A0A4Y2I2C6</accession>
<protein>
    <recommendedName>
        <fullName evidence="1">DNA-directed RNA polymerase</fullName>
        <ecNumber evidence="1">2.7.7.6</ecNumber>
    </recommendedName>
</protein>
<dbReference type="InterPro" id="IPR000722">
    <property type="entry name" value="RNA_pol_asu"/>
</dbReference>
<dbReference type="Pfam" id="PF00623">
    <property type="entry name" value="RNA_pol_Rpb1_2"/>
    <property type="match status" value="1"/>
</dbReference>
<feature type="domain" description="RNA polymerase N-terminal" evidence="6">
    <location>
        <begin position="83"/>
        <end position="310"/>
    </location>
</feature>
<dbReference type="GO" id="GO:0003899">
    <property type="term" value="F:DNA-directed RNA polymerase activity"/>
    <property type="evidence" value="ECO:0007669"/>
    <property type="project" value="UniProtKB-EC"/>
</dbReference>
<evidence type="ECO:0000256" key="3">
    <source>
        <dbReference type="ARBA" id="ARBA00022679"/>
    </source>
</evidence>
<keyword evidence="8" id="KW-1185">Reference proteome</keyword>
<organism evidence="7 8">
    <name type="scientific">Araneus ventricosus</name>
    <name type="common">Orbweaver spider</name>
    <name type="synonym">Epeira ventricosa</name>
    <dbReference type="NCBI Taxonomy" id="182803"/>
    <lineage>
        <taxon>Eukaryota</taxon>
        <taxon>Metazoa</taxon>
        <taxon>Ecdysozoa</taxon>
        <taxon>Arthropoda</taxon>
        <taxon>Chelicerata</taxon>
        <taxon>Arachnida</taxon>
        <taxon>Araneae</taxon>
        <taxon>Araneomorphae</taxon>
        <taxon>Entelegynae</taxon>
        <taxon>Araneoidea</taxon>
        <taxon>Araneidae</taxon>
        <taxon>Araneus</taxon>
    </lineage>
</organism>
<dbReference type="GO" id="GO:0003677">
    <property type="term" value="F:DNA binding"/>
    <property type="evidence" value="ECO:0007669"/>
    <property type="project" value="InterPro"/>
</dbReference>
<evidence type="ECO:0000256" key="2">
    <source>
        <dbReference type="ARBA" id="ARBA00022478"/>
    </source>
</evidence>
<dbReference type="AlphaFoldDB" id="A0A4Y2I2C6"/>
<keyword evidence="2" id="KW-0240">DNA-directed RNA polymerase</keyword>
<dbReference type="SUPFAM" id="SSF64484">
    <property type="entry name" value="beta and beta-prime subunits of DNA dependent RNA-polymerase"/>
    <property type="match status" value="1"/>
</dbReference>
<dbReference type="OrthoDB" id="7645575at2759"/>
<dbReference type="SMART" id="SM00663">
    <property type="entry name" value="RPOLA_N"/>
    <property type="match status" value="1"/>
</dbReference>
<dbReference type="Proteomes" id="UP000499080">
    <property type="component" value="Unassembled WGS sequence"/>
</dbReference>
<reference evidence="7 8" key="1">
    <citation type="journal article" date="2019" name="Sci. Rep.">
        <title>Orb-weaving spider Araneus ventricosus genome elucidates the spidroin gene catalogue.</title>
        <authorList>
            <person name="Kono N."/>
            <person name="Nakamura H."/>
            <person name="Ohtoshi R."/>
            <person name="Moran D.A.P."/>
            <person name="Shinohara A."/>
            <person name="Yoshida Y."/>
            <person name="Fujiwara M."/>
            <person name="Mori M."/>
            <person name="Tomita M."/>
            <person name="Arakawa K."/>
        </authorList>
    </citation>
    <scope>NUCLEOTIDE SEQUENCE [LARGE SCALE GENOMIC DNA]</scope>
</reference>
<name>A0A4Y2I2C6_ARAVE</name>
<gene>
    <name evidence="7" type="ORF">AVEN_127065_1</name>
</gene>
<feature type="non-terminal residue" evidence="7">
    <location>
        <position position="506"/>
    </location>
</feature>
<evidence type="ECO:0000259" key="6">
    <source>
        <dbReference type="SMART" id="SM00663"/>
    </source>
</evidence>
<sequence>MSISSYNISVLRYEDCPIRFTPKQFLHYLKCWRNHHSHRNSCLTCRKKLTFRRYHFTTCCQHFYYQKCASYPVRFVAVRTPNWNFSIQCLPKFLKKYDIPYRQDFIVFSDPIYWQITTTLVYEKAMKLVQGIPMTRRTKDIQPPEKSFVFYKQMIEAPLNHGSLARRSCGKNTFIRQYVYGKRCILAMRGTISADSSLEPGQLRVPDQLSHLLGEHVLVNRMPSLQPENVIELQVAKTWKYDCFGLPLEILESLHADFDGDEINVWIFNNYQSQAECTYLLSSKYEMGSKTIGLKLAPCQDMLVVFYIHYDKIQFLPYKHPQKDLKKTFRTIYDLYGSAKTYECFNEMRKYYLYVLNNERVFSITLKELRRLIKLSATYKTFDQFEKNVPEGDLVIQIKSGAKGSLYHLYQMVKCVGPQDNGYVKSSYWDGLTPWEAVLHAKTSYYALLQSGKIWEPGYSYSKNVFNLQGLHVDYKGRLMDNDILIENSVLNTMDSSLILSDEAFS</sequence>
<dbReference type="InterPro" id="IPR006592">
    <property type="entry name" value="RNA_pol_N"/>
</dbReference>
<dbReference type="PANTHER" id="PTHR19376">
    <property type="entry name" value="DNA-DIRECTED RNA POLYMERASE"/>
    <property type="match status" value="1"/>
</dbReference>
<comment type="caution">
    <text evidence="7">The sequence shown here is derived from an EMBL/GenBank/DDBJ whole genome shotgun (WGS) entry which is preliminary data.</text>
</comment>
<dbReference type="EC" id="2.7.7.6" evidence="1"/>